<feature type="compositionally biased region" description="Polar residues" evidence="1">
    <location>
        <begin position="435"/>
        <end position="445"/>
    </location>
</feature>
<feature type="compositionally biased region" description="Low complexity" evidence="1">
    <location>
        <begin position="219"/>
        <end position="229"/>
    </location>
</feature>
<feature type="region of interest" description="Disordered" evidence="1">
    <location>
        <begin position="381"/>
        <end position="454"/>
    </location>
</feature>
<gene>
    <name evidence="2" type="ORF">NDU88_005973</name>
</gene>
<proteinExistence type="predicted"/>
<organism evidence="2 3">
    <name type="scientific">Pleurodeles waltl</name>
    <name type="common">Iberian ribbed newt</name>
    <dbReference type="NCBI Taxonomy" id="8319"/>
    <lineage>
        <taxon>Eukaryota</taxon>
        <taxon>Metazoa</taxon>
        <taxon>Chordata</taxon>
        <taxon>Craniata</taxon>
        <taxon>Vertebrata</taxon>
        <taxon>Euteleostomi</taxon>
        <taxon>Amphibia</taxon>
        <taxon>Batrachia</taxon>
        <taxon>Caudata</taxon>
        <taxon>Salamandroidea</taxon>
        <taxon>Salamandridae</taxon>
        <taxon>Pleurodelinae</taxon>
        <taxon>Pleurodeles</taxon>
    </lineage>
</organism>
<feature type="compositionally biased region" description="Acidic residues" evidence="1">
    <location>
        <begin position="204"/>
        <end position="218"/>
    </location>
</feature>
<feature type="compositionally biased region" description="Basic and acidic residues" evidence="1">
    <location>
        <begin position="394"/>
        <end position="403"/>
    </location>
</feature>
<accession>A0AAV7X137</accession>
<feature type="compositionally biased region" description="Acidic residues" evidence="1">
    <location>
        <begin position="245"/>
        <end position="255"/>
    </location>
</feature>
<feature type="region of interest" description="Disordered" evidence="1">
    <location>
        <begin position="44"/>
        <end position="112"/>
    </location>
</feature>
<dbReference type="AlphaFoldDB" id="A0AAV7X137"/>
<feature type="compositionally biased region" description="Basic residues" evidence="1">
    <location>
        <begin position="97"/>
        <end position="112"/>
    </location>
</feature>
<evidence type="ECO:0000313" key="3">
    <source>
        <dbReference type="Proteomes" id="UP001066276"/>
    </source>
</evidence>
<keyword evidence="3" id="KW-1185">Reference proteome</keyword>
<sequence>MDPKVRQALALLKEAGRLDLVAPEAFGAGRPVRRASAGVAAAVAACSPPRSTGREKVSALGGRAGEEAGRGSSRAGRGRGRGSGLAGEAPRASPKARQGKRARAGVLKPRRGPIVRCYGARHGAAPHFQLKEGRGQQGHLRGHGEGAASGTNYINKKGAVTARGRPGRKGGEEGKNGMVGNEEQRDPKVPISKRWPTMLVWSSSDEEGGPGGEGDAESASEGPSSAMGSRAHGRVFVTRGGSPSQEEEGSSEEGEVVGQQLGESHGTERGLFPGTPDLFELGPLDFDGDDSGEHGAALLPWEEEKGSPRAANRMTSTGRRGRRGRAADAFSRLCGGVGDTPPGTAAWEEQRLGSIKTWGYDSDYAGGARGCGGIVNNACRSKRTSSAKPQRPARPSENEERRVSTALFNPVLTHPADRRRRALQPQHRAPAGPRDNQQQRSTSGETPEAHFNSRALRCADLQPRGAIEQRIARRRPLRRSAWKKKMIINITNGIKQL</sequence>
<evidence type="ECO:0000313" key="2">
    <source>
        <dbReference type="EMBL" id="KAJ1218393.1"/>
    </source>
</evidence>
<dbReference type="EMBL" id="JANPWB010000001">
    <property type="protein sequence ID" value="KAJ1218393.1"/>
    <property type="molecule type" value="Genomic_DNA"/>
</dbReference>
<protein>
    <submittedName>
        <fullName evidence="2">Uncharacterized protein</fullName>
    </submittedName>
</protein>
<feature type="region of interest" description="Disordered" evidence="1">
    <location>
        <begin position="134"/>
        <end position="326"/>
    </location>
</feature>
<comment type="caution">
    <text evidence="2">The sequence shown here is derived from an EMBL/GenBank/DDBJ whole genome shotgun (WGS) entry which is preliminary data.</text>
</comment>
<dbReference type="Proteomes" id="UP001066276">
    <property type="component" value="Chromosome 1_1"/>
</dbReference>
<evidence type="ECO:0000256" key="1">
    <source>
        <dbReference type="SAM" id="MobiDB-lite"/>
    </source>
</evidence>
<name>A0AAV7X137_PLEWA</name>
<reference evidence="2" key="1">
    <citation type="journal article" date="2022" name="bioRxiv">
        <title>Sequencing and chromosome-scale assembly of the giantPleurodeles waltlgenome.</title>
        <authorList>
            <person name="Brown T."/>
            <person name="Elewa A."/>
            <person name="Iarovenko S."/>
            <person name="Subramanian E."/>
            <person name="Araus A.J."/>
            <person name="Petzold A."/>
            <person name="Susuki M."/>
            <person name="Suzuki K.-i.T."/>
            <person name="Hayashi T."/>
            <person name="Toyoda A."/>
            <person name="Oliveira C."/>
            <person name="Osipova E."/>
            <person name="Leigh N.D."/>
            <person name="Simon A."/>
            <person name="Yun M.H."/>
        </authorList>
    </citation>
    <scope>NUCLEOTIDE SEQUENCE</scope>
    <source>
        <strain evidence="2">20211129_DDA</strain>
        <tissue evidence="2">Liver</tissue>
    </source>
</reference>